<feature type="domain" description="Histidine kinase" evidence="14">
    <location>
        <begin position="244"/>
        <end position="453"/>
    </location>
</feature>
<dbReference type="SMART" id="SM00388">
    <property type="entry name" value="HisKA"/>
    <property type="match status" value="1"/>
</dbReference>
<evidence type="ECO:0000256" key="7">
    <source>
        <dbReference type="ARBA" id="ARBA00022692"/>
    </source>
</evidence>
<dbReference type="Pfam" id="PF00512">
    <property type="entry name" value="HisKA"/>
    <property type="match status" value="1"/>
</dbReference>
<keyword evidence="7 13" id="KW-0812">Transmembrane</keyword>
<evidence type="ECO:0000259" key="14">
    <source>
        <dbReference type="PROSITE" id="PS50109"/>
    </source>
</evidence>
<dbReference type="PATRIC" id="fig|1354272.4.peg.1760"/>
<evidence type="ECO:0000256" key="11">
    <source>
        <dbReference type="ARBA" id="ARBA00022989"/>
    </source>
</evidence>
<keyword evidence="3 13" id="KW-1003">Cell membrane</keyword>
<proteinExistence type="predicted"/>
<evidence type="ECO:0000256" key="1">
    <source>
        <dbReference type="ARBA" id="ARBA00000085"/>
    </source>
</evidence>
<dbReference type="InterPro" id="IPR003661">
    <property type="entry name" value="HisK_dim/P_dom"/>
</dbReference>
<dbReference type="SMART" id="SM00387">
    <property type="entry name" value="HATPase_c"/>
    <property type="match status" value="1"/>
</dbReference>
<keyword evidence="9 13" id="KW-0418">Kinase</keyword>
<comment type="function">
    <text evidence="13">Member of a two-component regulatory system.</text>
</comment>
<evidence type="ECO:0000256" key="5">
    <source>
        <dbReference type="ARBA" id="ARBA00022553"/>
    </source>
</evidence>
<dbReference type="GO" id="GO:0005524">
    <property type="term" value="F:ATP binding"/>
    <property type="evidence" value="ECO:0007669"/>
    <property type="project" value="UniProtKB-KW"/>
</dbReference>
<evidence type="ECO:0000313" key="16">
    <source>
        <dbReference type="Proteomes" id="UP000078224"/>
    </source>
</evidence>
<dbReference type="InterPro" id="IPR036097">
    <property type="entry name" value="HisK_dim/P_sf"/>
</dbReference>
<keyword evidence="11 13" id="KW-1133">Transmembrane helix</keyword>
<gene>
    <name evidence="15" type="ORF">M998_1728</name>
</gene>
<evidence type="ECO:0000256" key="4">
    <source>
        <dbReference type="ARBA" id="ARBA00022519"/>
    </source>
</evidence>
<reference evidence="15 16" key="1">
    <citation type="submission" date="2016-04" db="EMBL/GenBank/DDBJ databases">
        <title>ATOL: Assembling a taxonomically balanced genome-scale reconstruction of the evolutionary history of the Enterobacteriaceae.</title>
        <authorList>
            <person name="Plunkett G.III."/>
            <person name="Neeno-Eckwall E.C."/>
            <person name="Glasner J.D."/>
            <person name="Perna N.T."/>
        </authorList>
    </citation>
    <scope>NUCLEOTIDE SEQUENCE [LARGE SCALE GENOMIC DNA]</scope>
    <source>
        <strain evidence="15 16">ATCC 35613</strain>
    </source>
</reference>
<dbReference type="CDD" id="cd00082">
    <property type="entry name" value="HisKA"/>
    <property type="match status" value="1"/>
</dbReference>
<comment type="catalytic activity">
    <reaction evidence="1 13">
        <text>ATP + protein L-histidine = ADP + protein N-phospho-L-histidine.</text>
        <dbReference type="EC" id="2.7.13.3"/>
    </reaction>
</comment>
<dbReference type="Proteomes" id="UP000078224">
    <property type="component" value="Unassembled WGS sequence"/>
</dbReference>
<sequence length="453" mass="50940">MKKKSLRFKLILSFISLMVVNAGLVTWVLYHSLENELIERDDNLLVNRADQLAKLIASGIDIKTLPMYFQRMMDMRQDIIQIKNAENKTIVATNSDILISENLKQVAIDSLSVNSISHWLTSSGIPVSAVSFETNSPIGKLQVVLAKVSVDRNSVLAKYLAKSLFISLLSILLMGLLSLWLIKKGLQDIRFLSQITVKTDLQALSHQIDIEQLPNELKNLGESLNIMRSRLKNDFIKLTQLADDLAHELRTPINAIRVQNEVVLQRSRSIAEYEGMIVSNIEELDKLAKIIQSILFIARAENKNIDIKRETLSVFDTVNEVYELFDSYADEKQIRLKCEPSALTLSADRVLLVRVLMNVISNAIKYSNPNTEVMTQISLHDGNVSIRILNQGEILLQSDEIFTRFWRGDNARTSDGSGLGLSIVKAIMALHDGSVIFEHDKGHSTVTLTFPAQ</sequence>
<keyword evidence="8 13" id="KW-0547">Nucleotide-binding</keyword>
<evidence type="ECO:0000256" key="2">
    <source>
        <dbReference type="ARBA" id="ARBA00004533"/>
    </source>
</evidence>
<keyword evidence="10 13" id="KW-0067">ATP-binding</keyword>
<dbReference type="InterPro" id="IPR003594">
    <property type="entry name" value="HATPase_dom"/>
</dbReference>
<evidence type="ECO:0000256" key="9">
    <source>
        <dbReference type="ARBA" id="ARBA00022777"/>
    </source>
</evidence>
<organism evidence="15 16">
    <name type="scientific">Providencia heimbachae ATCC 35613</name>
    <dbReference type="NCBI Taxonomy" id="1354272"/>
    <lineage>
        <taxon>Bacteria</taxon>
        <taxon>Pseudomonadati</taxon>
        <taxon>Pseudomonadota</taxon>
        <taxon>Gammaproteobacteria</taxon>
        <taxon>Enterobacterales</taxon>
        <taxon>Morganellaceae</taxon>
        <taxon>Providencia</taxon>
    </lineage>
</organism>
<name>A0A1B7JVM1_9GAMM</name>
<dbReference type="PRINTS" id="PR00344">
    <property type="entry name" value="BCTRLSENSOR"/>
</dbReference>
<keyword evidence="4 13" id="KW-0997">Cell inner membrane</keyword>
<comment type="caution">
    <text evidence="15">The sequence shown here is derived from an EMBL/GenBank/DDBJ whole genome shotgun (WGS) entry which is preliminary data.</text>
</comment>
<dbReference type="RefSeq" id="WP_068908457.1">
    <property type="nucleotide sequence ID" value="NZ_LXEW01000026.1"/>
</dbReference>
<keyword evidence="16" id="KW-1185">Reference proteome</keyword>
<evidence type="ECO:0000313" key="15">
    <source>
        <dbReference type="EMBL" id="OAT51963.1"/>
    </source>
</evidence>
<dbReference type="SUPFAM" id="SSF47384">
    <property type="entry name" value="Homodimeric domain of signal transducing histidine kinase"/>
    <property type="match status" value="1"/>
</dbReference>
<evidence type="ECO:0000256" key="13">
    <source>
        <dbReference type="RuleBase" id="RU364088"/>
    </source>
</evidence>
<comment type="subcellular location">
    <subcellularLocation>
        <location evidence="2 13">Cell inner membrane</location>
    </subcellularLocation>
</comment>
<dbReference type="Pfam" id="PF02518">
    <property type="entry name" value="HATPase_c"/>
    <property type="match status" value="1"/>
</dbReference>
<dbReference type="InterPro" id="IPR036890">
    <property type="entry name" value="HATPase_C_sf"/>
</dbReference>
<keyword evidence="12 13" id="KW-0472">Membrane</keyword>
<protein>
    <recommendedName>
        <fullName evidence="13">Sensor protein</fullName>
        <ecNumber evidence="13">2.7.13.3</ecNumber>
    </recommendedName>
</protein>
<dbReference type="AlphaFoldDB" id="A0A1B7JVM1"/>
<dbReference type="Gene3D" id="3.30.565.10">
    <property type="entry name" value="Histidine kinase-like ATPase, C-terminal domain"/>
    <property type="match status" value="1"/>
</dbReference>
<dbReference type="GO" id="GO:0000155">
    <property type="term" value="F:phosphorelay sensor kinase activity"/>
    <property type="evidence" value="ECO:0007669"/>
    <property type="project" value="InterPro"/>
</dbReference>
<dbReference type="InterPro" id="IPR050428">
    <property type="entry name" value="TCS_sensor_his_kinase"/>
</dbReference>
<dbReference type="PROSITE" id="PS50109">
    <property type="entry name" value="HIS_KIN"/>
    <property type="match status" value="1"/>
</dbReference>
<dbReference type="PANTHER" id="PTHR45436">
    <property type="entry name" value="SENSOR HISTIDINE KINASE YKOH"/>
    <property type="match status" value="1"/>
</dbReference>
<accession>A0A1B7JVM1</accession>
<keyword evidence="6 13" id="KW-0808">Transferase</keyword>
<dbReference type="GO" id="GO:0005886">
    <property type="term" value="C:plasma membrane"/>
    <property type="evidence" value="ECO:0007669"/>
    <property type="project" value="UniProtKB-SubCell"/>
</dbReference>
<evidence type="ECO:0000256" key="3">
    <source>
        <dbReference type="ARBA" id="ARBA00022475"/>
    </source>
</evidence>
<feature type="transmembrane region" description="Helical" evidence="13">
    <location>
        <begin position="12"/>
        <end position="30"/>
    </location>
</feature>
<dbReference type="SUPFAM" id="SSF55874">
    <property type="entry name" value="ATPase domain of HSP90 chaperone/DNA topoisomerase II/histidine kinase"/>
    <property type="match status" value="1"/>
</dbReference>
<evidence type="ECO:0000256" key="10">
    <source>
        <dbReference type="ARBA" id="ARBA00022840"/>
    </source>
</evidence>
<dbReference type="PANTHER" id="PTHR45436:SF3">
    <property type="entry name" value="SENSOR HISTIDINE KINASE HPRS"/>
    <property type="match status" value="1"/>
</dbReference>
<dbReference type="InterPro" id="IPR005467">
    <property type="entry name" value="His_kinase_dom"/>
</dbReference>
<keyword evidence="13" id="KW-0902">Two-component regulatory system</keyword>
<dbReference type="Gene3D" id="1.10.287.130">
    <property type="match status" value="1"/>
</dbReference>
<evidence type="ECO:0000256" key="6">
    <source>
        <dbReference type="ARBA" id="ARBA00022679"/>
    </source>
</evidence>
<evidence type="ECO:0000256" key="8">
    <source>
        <dbReference type="ARBA" id="ARBA00022741"/>
    </source>
</evidence>
<dbReference type="EC" id="2.7.13.3" evidence="13"/>
<keyword evidence="5" id="KW-0597">Phosphoprotein</keyword>
<dbReference type="InterPro" id="IPR006290">
    <property type="entry name" value="CztS_silS_copS"/>
</dbReference>
<feature type="transmembrane region" description="Helical" evidence="13">
    <location>
        <begin position="159"/>
        <end position="182"/>
    </location>
</feature>
<dbReference type="NCBIfam" id="TIGR01386">
    <property type="entry name" value="cztS_silS_copS"/>
    <property type="match status" value="1"/>
</dbReference>
<evidence type="ECO:0000256" key="12">
    <source>
        <dbReference type="ARBA" id="ARBA00023136"/>
    </source>
</evidence>
<dbReference type="InterPro" id="IPR004358">
    <property type="entry name" value="Sig_transdc_His_kin-like_C"/>
</dbReference>
<dbReference type="OrthoDB" id="9809766at2"/>
<dbReference type="EMBL" id="LXEW01000026">
    <property type="protein sequence ID" value="OAT51963.1"/>
    <property type="molecule type" value="Genomic_DNA"/>
</dbReference>